<evidence type="ECO:0000313" key="4">
    <source>
        <dbReference type="Proteomes" id="UP000799537"/>
    </source>
</evidence>
<dbReference type="GO" id="GO:0016787">
    <property type="term" value="F:hydrolase activity"/>
    <property type="evidence" value="ECO:0007669"/>
    <property type="project" value="UniProtKB-KW"/>
</dbReference>
<gene>
    <name evidence="3" type="ORF">M409DRAFT_52545</name>
</gene>
<sequence>MWSAMVLLPIGATLTHQSPLSILDLQSDSLALTVPTTAPSGTSHVVDQSYLGLAISQHSFQEYAGNKSSPNKFSANLINAISQRTGTAVHIRVGGTSGDFSTFDPNQKESIVFPPGYKPGGIPKGMKLGPAWYEGFTSFPGVQWTYMTHLANNSDGQKANSVAGTKEAIKNIGSNLEALEIGNEINFYPNVNRNGSYSVVNYLNEWNDYQEAIDAAAGKQKYQAPVYFGNNCPWCISNTFQRGQNSKNNVVSAALHHYMDGSNVPVTALQSNYMNHTRIANQLDPFKKPVAWLADNAPSVKVDLAEDNSNTYSTNNYDVLGVFGSTLWLADYLLYGTTLGIRRMNIQQSTGFSYASWRGVDYNGLPAAVLPPYYAHPFVADVLGKTGSTRVVNIATGRDTFSAYGIYDGSTLKRIVLINFREYNSASSSSRPATTVSLTAGSYNGKVTVERLTAPDAHVQDASKISWRGLSWTKQSNGQAYQSAQTTGSATAKSGKFSVDLPDSSAVLLTLG</sequence>
<dbReference type="SUPFAM" id="SSF51445">
    <property type="entry name" value="(Trans)glycosidases"/>
    <property type="match status" value="1"/>
</dbReference>
<feature type="chain" id="PRO_5025560854" evidence="1">
    <location>
        <begin position="18"/>
        <end position="512"/>
    </location>
</feature>
<dbReference type="Pfam" id="PF16862">
    <property type="entry name" value="Glyco_hydro_79C"/>
    <property type="match status" value="1"/>
</dbReference>
<dbReference type="InterPro" id="IPR052974">
    <property type="entry name" value="GH79_Enzymes"/>
</dbReference>
<keyword evidence="3" id="KW-0378">Hydrolase</keyword>
<dbReference type="RefSeq" id="XP_033670175.1">
    <property type="nucleotide sequence ID" value="XM_033812106.1"/>
</dbReference>
<dbReference type="PANTHER" id="PTHR36183">
    <property type="entry name" value="BETA-GLUCURONIDASE"/>
    <property type="match status" value="1"/>
</dbReference>
<accession>A0A6A6CUW5</accession>
<dbReference type="AlphaFoldDB" id="A0A6A6CUW5"/>
<reference evidence="3" key="1">
    <citation type="journal article" date="2020" name="Stud. Mycol.">
        <title>101 Dothideomycetes genomes: a test case for predicting lifestyles and emergence of pathogens.</title>
        <authorList>
            <person name="Haridas S."/>
            <person name="Albert R."/>
            <person name="Binder M."/>
            <person name="Bloem J."/>
            <person name="Labutti K."/>
            <person name="Salamov A."/>
            <person name="Andreopoulos B."/>
            <person name="Baker S."/>
            <person name="Barry K."/>
            <person name="Bills G."/>
            <person name="Bluhm B."/>
            <person name="Cannon C."/>
            <person name="Castanera R."/>
            <person name="Culley D."/>
            <person name="Daum C."/>
            <person name="Ezra D."/>
            <person name="Gonzalez J."/>
            <person name="Henrissat B."/>
            <person name="Kuo A."/>
            <person name="Liang C."/>
            <person name="Lipzen A."/>
            <person name="Lutzoni F."/>
            <person name="Magnuson J."/>
            <person name="Mondo S."/>
            <person name="Nolan M."/>
            <person name="Ohm R."/>
            <person name="Pangilinan J."/>
            <person name="Park H.-J."/>
            <person name="Ramirez L."/>
            <person name="Alfaro M."/>
            <person name="Sun H."/>
            <person name="Tritt A."/>
            <person name="Yoshinaga Y."/>
            <person name="Zwiers L.-H."/>
            <person name="Turgeon B."/>
            <person name="Goodwin S."/>
            <person name="Spatafora J."/>
            <person name="Crous P."/>
            <person name="Grigoriev I."/>
        </authorList>
    </citation>
    <scope>NUCLEOTIDE SEQUENCE</scope>
    <source>
        <strain evidence="3">ATCC 36951</strain>
    </source>
</reference>
<keyword evidence="4" id="KW-1185">Reference proteome</keyword>
<dbReference type="OrthoDB" id="2831684at2759"/>
<feature type="domain" description="Beta-glucuronidase C-terminal" evidence="2">
    <location>
        <begin position="403"/>
        <end position="508"/>
    </location>
</feature>
<dbReference type="Gene3D" id="3.20.20.80">
    <property type="entry name" value="Glycosidases"/>
    <property type="match status" value="1"/>
</dbReference>
<protein>
    <submittedName>
        <fullName evidence="3">Glycoside hydrolase family 79 protein</fullName>
    </submittedName>
</protein>
<feature type="signal peptide" evidence="1">
    <location>
        <begin position="1"/>
        <end position="17"/>
    </location>
</feature>
<dbReference type="Gene3D" id="2.60.40.1180">
    <property type="entry name" value="Golgi alpha-mannosidase II"/>
    <property type="match status" value="1"/>
</dbReference>
<organism evidence="3 4">
    <name type="scientific">Zasmidium cellare ATCC 36951</name>
    <dbReference type="NCBI Taxonomy" id="1080233"/>
    <lineage>
        <taxon>Eukaryota</taxon>
        <taxon>Fungi</taxon>
        <taxon>Dikarya</taxon>
        <taxon>Ascomycota</taxon>
        <taxon>Pezizomycotina</taxon>
        <taxon>Dothideomycetes</taxon>
        <taxon>Dothideomycetidae</taxon>
        <taxon>Mycosphaerellales</taxon>
        <taxon>Mycosphaerellaceae</taxon>
        <taxon>Zasmidium</taxon>
    </lineage>
</organism>
<dbReference type="PANTHER" id="PTHR36183:SF2">
    <property type="entry name" value="BETA-GLUCURONIDASE C-TERMINAL DOMAIN-CONTAINING PROTEIN"/>
    <property type="match status" value="1"/>
</dbReference>
<dbReference type="InterPro" id="IPR017853">
    <property type="entry name" value="GH"/>
</dbReference>
<evidence type="ECO:0000313" key="3">
    <source>
        <dbReference type="EMBL" id="KAF2169286.1"/>
    </source>
</evidence>
<dbReference type="Proteomes" id="UP000799537">
    <property type="component" value="Unassembled WGS sequence"/>
</dbReference>
<dbReference type="EMBL" id="ML993588">
    <property type="protein sequence ID" value="KAF2169286.1"/>
    <property type="molecule type" value="Genomic_DNA"/>
</dbReference>
<evidence type="ECO:0000256" key="1">
    <source>
        <dbReference type="SAM" id="SignalP"/>
    </source>
</evidence>
<dbReference type="InterPro" id="IPR013780">
    <property type="entry name" value="Glyco_hydro_b"/>
</dbReference>
<proteinExistence type="predicted"/>
<evidence type="ECO:0000259" key="2">
    <source>
        <dbReference type="Pfam" id="PF16862"/>
    </source>
</evidence>
<dbReference type="GeneID" id="54565378"/>
<dbReference type="InterPro" id="IPR031728">
    <property type="entry name" value="GlcAase_C"/>
</dbReference>
<keyword evidence="1" id="KW-0732">Signal</keyword>
<name>A0A6A6CUW5_ZASCE</name>